<dbReference type="AlphaFoldDB" id="A0AAV4BZ47"/>
<accession>A0AAV4BZ47</accession>
<gene>
    <name evidence="1" type="ORF">PoB_005109500</name>
</gene>
<comment type="caution">
    <text evidence="1">The sequence shown here is derived from an EMBL/GenBank/DDBJ whole genome shotgun (WGS) entry which is preliminary data.</text>
</comment>
<proteinExistence type="predicted"/>
<evidence type="ECO:0000313" key="1">
    <source>
        <dbReference type="EMBL" id="GFO24590.1"/>
    </source>
</evidence>
<name>A0AAV4BZ47_9GAST</name>
<keyword evidence="2" id="KW-1185">Reference proteome</keyword>
<protein>
    <submittedName>
        <fullName evidence="1">Uncharacterized protein</fullName>
    </submittedName>
</protein>
<dbReference type="Proteomes" id="UP000735302">
    <property type="component" value="Unassembled WGS sequence"/>
</dbReference>
<sequence length="95" mass="10835">MQGDALRLWESDGGRYSNDLMVANLSPLFYSRPTQNSFCALYCMFIGPSSNSKFITGLYLICVAVMARRRTWTSYEVEMNFDVDVMGKWVLVAVK</sequence>
<organism evidence="1 2">
    <name type="scientific">Plakobranchus ocellatus</name>
    <dbReference type="NCBI Taxonomy" id="259542"/>
    <lineage>
        <taxon>Eukaryota</taxon>
        <taxon>Metazoa</taxon>
        <taxon>Spiralia</taxon>
        <taxon>Lophotrochozoa</taxon>
        <taxon>Mollusca</taxon>
        <taxon>Gastropoda</taxon>
        <taxon>Heterobranchia</taxon>
        <taxon>Euthyneura</taxon>
        <taxon>Panpulmonata</taxon>
        <taxon>Sacoglossa</taxon>
        <taxon>Placobranchoidea</taxon>
        <taxon>Plakobranchidae</taxon>
        <taxon>Plakobranchus</taxon>
    </lineage>
</organism>
<reference evidence="1 2" key="1">
    <citation type="journal article" date="2021" name="Elife">
        <title>Chloroplast acquisition without the gene transfer in kleptoplastic sea slugs, Plakobranchus ocellatus.</title>
        <authorList>
            <person name="Maeda T."/>
            <person name="Takahashi S."/>
            <person name="Yoshida T."/>
            <person name="Shimamura S."/>
            <person name="Takaki Y."/>
            <person name="Nagai Y."/>
            <person name="Toyoda A."/>
            <person name="Suzuki Y."/>
            <person name="Arimoto A."/>
            <person name="Ishii H."/>
            <person name="Satoh N."/>
            <person name="Nishiyama T."/>
            <person name="Hasebe M."/>
            <person name="Maruyama T."/>
            <person name="Minagawa J."/>
            <person name="Obokata J."/>
            <person name="Shigenobu S."/>
        </authorList>
    </citation>
    <scope>NUCLEOTIDE SEQUENCE [LARGE SCALE GENOMIC DNA]</scope>
</reference>
<evidence type="ECO:0000313" key="2">
    <source>
        <dbReference type="Proteomes" id="UP000735302"/>
    </source>
</evidence>
<dbReference type="EMBL" id="BLXT01005617">
    <property type="protein sequence ID" value="GFO24590.1"/>
    <property type="molecule type" value="Genomic_DNA"/>
</dbReference>